<dbReference type="Gene3D" id="3.10.310.20">
    <property type="entry name" value="DHHA2 domain"/>
    <property type="match status" value="1"/>
</dbReference>
<dbReference type="EMBL" id="LXWW01000022">
    <property type="protein sequence ID" value="OAO17681.1"/>
    <property type="molecule type" value="Genomic_DNA"/>
</dbReference>
<dbReference type="InterPro" id="IPR038763">
    <property type="entry name" value="DHH_sf"/>
</dbReference>
<keyword evidence="4" id="KW-0378">Hydrolase</keyword>
<gene>
    <name evidence="9" type="ORF">AV274_0624</name>
</gene>
<dbReference type="GO" id="GO:0005737">
    <property type="term" value="C:cytoplasm"/>
    <property type="evidence" value="ECO:0007669"/>
    <property type="project" value="InterPro"/>
</dbReference>
<dbReference type="AlphaFoldDB" id="A0A196SN64"/>
<dbReference type="Proteomes" id="UP000078348">
    <property type="component" value="Unassembled WGS sequence"/>
</dbReference>
<dbReference type="EC" id="3.6.1.1" evidence="2"/>
<evidence type="ECO:0000256" key="7">
    <source>
        <dbReference type="ARBA" id="ARBA00047820"/>
    </source>
</evidence>
<name>A0A196SN64_BLAHN</name>
<comment type="cofactor">
    <cofactor evidence="1">
        <name>Mn(2+)</name>
        <dbReference type="ChEBI" id="CHEBI:29035"/>
    </cofactor>
</comment>
<evidence type="ECO:0000256" key="1">
    <source>
        <dbReference type="ARBA" id="ARBA00001936"/>
    </source>
</evidence>
<accession>A0A196SN64</accession>
<comment type="caution">
    <text evidence="9">The sequence shown here is derived from an EMBL/GenBank/DDBJ whole genome shotgun (WGS) entry which is preliminary data.</text>
</comment>
<dbReference type="InterPro" id="IPR004097">
    <property type="entry name" value="DHHA2"/>
</dbReference>
<evidence type="ECO:0000256" key="6">
    <source>
        <dbReference type="ARBA" id="ARBA00032535"/>
    </source>
</evidence>
<keyword evidence="5" id="KW-0464">Manganese</keyword>
<evidence type="ECO:0000313" key="9">
    <source>
        <dbReference type="EMBL" id="OAO17681.1"/>
    </source>
</evidence>
<organism evidence="9 10">
    <name type="scientific">Blastocystis sp. subtype 1 (strain ATCC 50177 / NandII)</name>
    <dbReference type="NCBI Taxonomy" id="478820"/>
    <lineage>
        <taxon>Eukaryota</taxon>
        <taxon>Sar</taxon>
        <taxon>Stramenopiles</taxon>
        <taxon>Bigyra</taxon>
        <taxon>Opalozoa</taxon>
        <taxon>Opalinata</taxon>
        <taxon>Blastocystidae</taxon>
        <taxon>Blastocystis</taxon>
    </lineage>
</organism>
<dbReference type="OrthoDB" id="374045at2759"/>
<dbReference type="PANTHER" id="PTHR12112">
    <property type="entry name" value="BNIP - RELATED"/>
    <property type="match status" value="1"/>
</dbReference>
<dbReference type="GO" id="GO:0004427">
    <property type="term" value="F:inorganic diphosphate phosphatase activity"/>
    <property type="evidence" value="ECO:0007669"/>
    <property type="project" value="UniProtKB-EC"/>
</dbReference>
<dbReference type="SUPFAM" id="SSF64182">
    <property type="entry name" value="DHH phosphoesterases"/>
    <property type="match status" value="1"/>
</dbReference>
<dbReference type="Pfam" id="PF02833">
    <property type="entry name" value="DHHA2"/>
    <property type="match status" value="1"/>
</dbReference>
<dbReference type="Gene3D" id="3.90.1640.10">
    <property type="entry name" value="inorganic pyrophosphatase (n-terminal core)"/>
    <property type="match status" value="1"/>
</dbReference>
<sequence>MRAQKERVCLHLVDHNELSPIFHGFEDCVCEIIDHRKDEGLYPLAKRTISFSPTEGRGVGSCCTLIASLLRSSAQLTPASLADCAALLEGAILLDTLNLSSANNKTTEEDVAAVRWLEEQQLFNRLSGAKYDEAFWRSLTTEKVLAYDYKQWSVRGTVLGWSVALTPLREVVGREGFEDVLEAFARRRGVDGMVLSSVVLGNPPVREFMVCCTNEEKETFWKGVKAFETEMEKQYGCEREEGLEHLWRTTQPWSRKGIEKEMQSSDTLLVDLNRMESEISSMKRTLVNYQSFSTPAFDSVEEAAGKVQLTEEDGGTTLFHKRRAFLEEEKRNRKKLCTEVSNLTAEKMKQANELTRLKLHVQNTIAEQLTKAEEVEVKERGEA</sequence>
<evidence type="ECO:0000256" key="2">
    <source>
        <dbReference type="ARBA" id="ARBA00012146"/>
    </source>
</evidence>
<dbReference type="STRING" id="478820.A0A196SN64"/>
<reference evidence="9 10" key="1">
    <citation type="submission" date="2016-05" db="EMBL/GenBank/DDBJ databases">
        <title>Nuclear genome of Blastocystis sp. subtype 1 NandII.</title>
        <authorList>
            <person name="Gentekaki E."/>
            <person name="Curtis B."/>
            <person name="Stairs C."/>
            <person name="Eme L."/>
            <person name="Herman E."/>
            <person name="Klimes V."/>
            <person name="Arias M.C."/>
            <person name="Elias M."/>
            <person name="Hilliou F."/>
            <person name="Klute M."/>
            <person name="Malik S.-B."/>
            <person name="Pightling A."/>
            <person name="Rachubinski R."/>
            <person name="Salas D."/>
            <person name="Schlacht A."/>
            <person name="Suga H."/>
            <person name="Archibald J."/>
            <person name="Ball S.G."/>
            <person name="Clark G."/>
            <person name="Dacks J."/>
            <person name="Van Der Giezen M."/>
            <person name="Tsaousis A."/>
            <person name="Roger A."/>
        </authorList>
    </citation>
    <scope>NUCLEOTIDE SEQUENCE [LARGE SCALE GENOMIC DNA]</scope>
    <source>
        <strain evidence="10">ATCC 50177 / NandII</strain>
    </source>
</reference>
<evidence type="ECO:0000313" key="10">
    <source>
        <dbReference type="Proteomes" id="UP000078348"/>
    </source>
</evidence>
<feature type="domain" description="DHHA2" evidence="8">
    <location>
        <begin position="138"/>
        <end position="238"/>
    </location>
</feature>
<evidence type="ECO:0000256" key="5">
    <source>
        <dbReference type="ARBA" id="ARBA00023211"/>
    </source>
</evidence>
<evidence type="ECO:0000256" key="4">
    <source>
        <dbReference type="ARBA" id="ARBA00022801"/>
    </source>
</evidence>
<keyword evidence="10" id="KW-1185">Reference proteome</keyword>
<protein>
    <recommendedName>
        <fullName evidence="2">inorganic diphosphatase</fullName>
        <ecNumber evidence="2">3.6.1.1</ecNumber>
    </recommendedName>
    <alternativeName>
        <fullName evidence="6">Pyrophosphate phospho-hydrolase</fullName>
    </alternativeName>
</protein>
<dbReference type="InterPro" id="IPR038222">
    <property type="entry name" value="DHHA2_dom_sf"/>
</dbReference>
<keyword evidence="3" id="KW-0479">Metal-binding</keyword>
<evidence type="ECO:0000259" key="8">
    <source>
        <dbReference type="Pfam" id="PF02833"/>
    </source>
</evidence>
<evidence type="ECO:0000256" key="3">
    <source>
        <dbReference type="ARBA" id="ARBA00022723"/>
    </source>
</evidence>
<comment type="catalytic activity">
    <reaction evidence="7">
        <text>diphosphate + H2O = 2 phosphate + H(+)</text>
        <dbReference type="Rhea" id="RHEA:24576"/>
        <dbReference type="ChEBI" id="CHEBI:15377"/>
        <dbReference type="ChEBI" id="CHEBI:15378"/>
        <dbReference type="ChEBI" id="CHEBI:33019"/>
        <dbReference type="ChEBI" id="CHEBI:43474"/>
        <dbReference type="EC" id="3.6.1.1"/>
    </reaction>
</comment>
<dbReference type="PANTHER" id="PTHR12112:SF22">
    <property type="entry name" value="MANGANESE-DEPENDENT INORGANIC PYROPHOSPHATASE-RELATED"/>
    <property type="match status" value="1"/>
</dbReference>
<proteinExistence type="predicted"/>